<dbReference type="RefSeq" id="XP_062877710.1">
    <property type="nucleotide sequence ID" value="XM_063021640.1"/>
</dbReference>
<organism evidence="1 2">
    <name type="scientific">Australozyma saopauloensis</name>
    <dbReference type="NCBI Taxonomy" id="291208"/>
    <lineage>
        <taxon>Eukaryota</taxon>
        <taxon>Fungi</taxon>
        <taxon>Dikarya</taxon>
        <taxon>Ascomycota</taxon>
        <taxon>Saccharomycotina</taxon>
        <taxon>Pichiomycetes</taxon>
        <taxon>Metschnikowiaceae</taxon>
        <taxon>Australozyma</taxon>
    </lineage>
</organism>
<proteinExistence type="predicted"/>
<evidence type="ECO:0008006" key="3">
    <source>
        <dbReference type="Google" id="ProtNLM"/>
    </source>
</evidence>
<dbReference type="KEGG" id="asau:88173703"/>
<protein>
    <recommendedName>
        <fullName evidence="3">DASH complex subunit SPC19</fullName>
    </recommendedName>
</protein>
<dbReference type="Proteomes" id="UP001338582">
    <property type="component" value="Chromosome 3"/>
</dbReference>
<dbReference type="AlphaFoldDB" id="A0AAX4H9U4"/>
<evidence type="ECO:0000313" key="1">
    <source>
        <dbReference type="EMBL" id="WPK25328.1"/>
    </source>
</evidence>
<accession>A0AAX4H9U4</accession>
<dbReference type="EMBL" id="CP138896">
    <property type="protein sequence ID" value="WPK25328.1"/>
    <property type="molecule type" value="Genomic_DNA"/>
</dbReference>
<sequence length="177" mass="20153">MQNLLPSMQPEEELVWSLYSETGIALTNMNLALSHPNADQTKLRALRSSLLETNNTLQEQLRFLIQALPRKSSPPHEDGQDCLEKAVRLIQEASMYTKRPNIPNSESTLECVNGKWTRTYGGQPLDDAGQRTTAVGRLKRDYDSQVLNILRLELERNSLQLQVLVLENRIRLLSGKR</sequence>
<gene>
    <name evidence="1" type="ORF">PUMCH_002639</name>
</gene>
<evidence type="ECO:0000313" key="2">
    <source>
        <dbReference type="Proteomes" id="UP001338582"/>
    </source>
</evidence>
<keyword evidence="2" id="KW-1185">Reference proteome</keyword>
<reference evidence="1 2" key="1">
    <citation type="submission" date="2023-10" db="EMBL/GenBank/DDBJ databases">
        <title>Draft Genome Sequence of Candida saopaulonensis from a very Premature Infant with Sepsis.</title>
        <authorList>
            <person name="Ning Y."/>
            <person name="Dai R."/>
            <person name="Xiao M."/>
            <person name="Xu Y."/>
            <person name="Yan Q."/>
            <person name="Zhang L."/>
        </authorList>
    </citation>
    <scope>NUCLEOTIDE SEQUENCE [LARGE SCALE GENOMIC DNA]</scope>
    <source>
        <strain evidence="1 2">19XY460</strain>
    </source>
</reference>
<name>A0AAX4H9U4_9ASCO</name>
<dbReference type="GeneID" id="88173703"/>